<dbReference type="RefSeq" id="WP_007554508.1">
    <property type="nucleotide sequence ID" value="NZ_AENT01000015.1"/>
</dbReference>
<evidence type="ECO:0000256" key="4">
    <source>
        <dbReference type="ARBA" id="ARBA00022692"/>
    </source>
</evidence>
<evidence type="ECO:0000256" key="5">
    <source>
        <dbReference type="ARBA" id="ARBA00022729"/>
    </source>
</evidence>
<feature type="domain" description="Trimeric autotransporter adhesin YadA-like C-terminal membrane anchor" evidence="10">
    <location>
        <begin position="228"/>
        <end position="284"/>
    </location>
</feature>
<keyword evidence="8" id="KW-0175">Coiled coil</keyword>
<accession>E4L8N4</accession>
<evidence type="ECO:0000313" key="11">
    <source>
        <dbReference type="EMBL" id="EFR42879.1"/>
    </source>
</evidence>
<dbReference type="Gene3D" id="3.30.1300.30">
    <property type="entry name" value="GSPII I/J protein-like"/>
    <property type="match status" value="1"/>
</dbReference>
<evidence type="ECO:0000256" key="6">
    <source>
        <dbReference type="ARBA" id="ARBA00023136"/>
    </source>
</evidence>
<dbReference type="GO" id="GO:0009986">
    <property type="term" value="C:cell surface"/>
    <property type="evidence" value="ECO:0007669"/>
    <property type="project" value="UniProtKB-SubCell"/>
</dbReference>
<comment type="subcellular location">
    <subcellularLocation>
        <location evidence="2">Cell outer membrane</location>
    </subcellularLocation>
    <subcellularLocation>
        <location evidence="1">Cell surface</location>
    </subcellularLocation>
</comment>
<dbReference type="Pfam" id="PF03895">
    <property type="entry name" value="YadA_anchor"/>
    <property type="match status" value="1"/>
</dbReference>
<proteinExistence type="predicted"/>
<keyword evidence="3" id="KW-1134">Transmembrane beta strand</keyword>
<keyword evidence="5" id="KW-0732">Signal</keyword>
<name>E4L8N4_9FIRM</name>
<dbReference type="InterPro" id="IPR005594">
    <property type="entry name" value="YadA_C"/>
</dbReference>
<dbReference type="EMBL" id="AENT01000015">
    <property type="protein sequence ID" value="EFR42879.1"/>
    <property type="molecule type" value="Genomic_DNA"/>
</dbReference>
<evidence type="ECO:0000256" key="9">
    <source>
        <dbReference type="SAM" id="MobiDB-lite"/>
    </source>
</evidence>
<protein>
    <recommendedName>
        <fullName evidence="10">Trimeric autotransporter adhesin YadA-like C-terminal membrane anchor domain-containing protein</fullName>
    </recommendedName>
</protein>
<evidence type="ECO:0000259" key="10">
    <source>
        <dbReference type="Pfam" id="PF03895"/>
    </source>
</evidence>
<keyword evidence="4" id="KW-0812">Transmembrane</keyword>
<dbReference type="AlphaFoldDB" id="E4L8N4"/>
<evidence type="ECO:0000256" key="3">
    <source>
        <dbReference type="ARBA" id="ARBA00022452"/>
    </source>
</evidence>
<dbReference type="eggNOG" id="COG5295">
    <property type="taxonomic scope" value="Bacteria"/>
</dbReference>
<feature type="non-terminal residue" evidence="11">
    <location>
        <position position="1"/>
    </location>
</feature>
<evidence type="ECO:0000256" key="8">
    <source>
        <dbReference type="SAM" id="Coils"/>
    </source>
</evidence>
<sequence>SEWSQKLGTGKVAKDDGNLVTGKTVYEEFNKRDVNFKKKIDNIQNTVISNVTNAVTENVVNAYGMNIYTGSSMDASTNEFHSEKDWKMKLGELNMAFGGGIQAEQFTDKNGNRYTYVSLEDKSKPGGGTTPSPKPNPNPGGGTTPSPKPNPNPGGGTTPSPKPNSNPGGGTTPSPAPNPNSGGGTNPSKPVDFTGVYNKMNKGFAVMNSKVNRVGAGAAALAALHPLEYDPENKFDFAVGYGNYQGANAVALGAHYRPNENTMLSLGGSFGGGENMINAGMSWRLGQGTSSPLMSKRALAHEIQKLGKVDEIFAEKIKDQDDLISLESITRQREDDKINQRIDELESQVQENNARITELEAIVRNSRR</sequence>
<feature type="region of interest" description="Disordered" evidence="9">
    <location>
        <begin position="118"/>
        <end position="194"/>
    </location>
</feature>
<dbReference type="GO" id="GO:0009279">
    <property type="term" value="C:cell outer membrane"/>
    <property type="evidence" value="ECO:0007669"/>
    <property type="project" value="UniProtKB-SubCell"/>
</dbReference>
<evidence type="ECO:0000256" key="2">
    <source>
        <dbReference type="ARBA" id="ARBA00004442"/>
    </source>
</evidence>
<feature type="coiled-coil region" evidence="8">
    <location>
        <begin position="335"/>
        <end position="362"/>
    </location>
</feature>
<keyword evidence="7" id="KW-0998">Cell outer membrane</keyword>
<organism evidence="11 12">
    <name type="scientific">Dialister micraerophilus UPII 345-E</name>
    <dbReference type="NCBI Taxonomy" id="910314"/>
    <lineage>
        <taxon>Bacteria</taxon>
        <taxon>Bacillati</taxon>
        <taxon>Bacillota</taxon>
        <taxon>Negativicutes</taxon>
        <taxon>Veillonellales</taxon>
        <taxon>Veillonellaceae</taxon>
        <taxon>Dialister</taxon>
    </lineage>
</organism>
<keyword evidence="6" id="KW-0472">Membrane</keyword>
<dbReference type="Proteomes" id="UP000004594">
    <property type="component" value="Unassembled WGS sequence"/>
</dbReference>
<evidence type="ECO:0000256" key="7">
    <source>
        <dbReference type="ARBA" id="ARBA00023237"/>
    </source>
</evidence>
<reference evidence="11 12" key="1">
    <citation type="submission" date="2010-11" db="EMBL/GenBank/DDBJ databases">
        <authorList>
            <person name="Durkin A.S."/>
            <person name="Madupu R."/>
            <person name="Torralba M."/>
            <person name="Gillis M."/>
            <person name="Methe B."/>
            <person name="Sutton G."/>
            <person name="Nelson K.E."/>
        </authorList>
    </citation>
    <scope>NUCLEOTIDE SEQUENCE [LARGE SCALE GENOMIC DNA]</scope>
    <source>
        <strain evidence="11 12">UPII 345-E</strain>
    </source>
</reference>
<dbReference type="InterPro" id="IPR045584">
    <property type="entry name" value="Pilin-like"/>
</dbReference>
<comment type="caution">
    <text evidence="11">The sequence shown here is derived from an EMBL/GenBank/DDBJ whole genome shotgun (WGS) entry which is preliminary data.</text>
</comment>
<evidence type="ECO:0000313" key="12">
    <source>
        <dbReference type="Proteomes" id="UP000004594"/>
    </source>
</evidence>
<evidence type="ECO:0000256" key="1">
    <source>
        <dbReference type="ARBA" id="ARBA00004241"/>
    </source>
</evidence>
<dbReference type="SUPFAM" id="SSF54523">
    <property type="entry name" value="Pili subunits"/>
    <property type="match status" value="1"/>
</dbReference>
<gene>
    <name evidence="11" type="ORF">HMPREF9220_0711</name>
</gene>